<sequence>MEETMGPSGTESIGLEDATKGISNVEIDLGHDCTVAHPSTTRYAIHGLCQHDPFSHIVLEMTPTPVAHVPYLGPCTARPMAPWTICLSLGLSMWANTARLATRVMPNGPYHLQAVLCWPGWAACLDSKSCNGSCKAGL</sequence>
<reference evidence="1" key="2">
    <citation type="submission" date="2018-05" db="EMBL/GenBank/DDBJ databases">
        <title>OpunRS2 (Oryza punctata Reference Sequence Version 2).</title>
        <authorList>
            <person name="Zhang J."/>
            <person name="Kudrna D."/>
            <person name="Lee S."/>
            <person name="Talag J."/>
            <person name="Welchert J."/>
            <person name="Wing R.A."/>
        </authorList>
    </citation>
    <scope>NUCLEOTIDE SEQUENCE [LARGE SCALE GENOMIC DNA]</scope>
</reference>
<dbReference type="Gramene" id="OPUNC10G01980.1">
    <property type="protein sequence ID" value="OPUNC10G01980.1"/>
    <property type="gene ID" value="OPUNC10G01980"/>
</dbReference>
<dbReference type="EnsemblPlants" id="OPUNC10G01980.1">
    <property type="protein sequence ID" value="OPUNC10G01980.1"/>
    <property type="gene ID" value="OPUNC10G01980"/>
</dbReference>
<accession>A0A0E0M5I1</accession>
<dbReference type="AlphaFoldDB" id="A0A0E0M5I1"/>
<dbReference type="HOGENOM" id="CLU_1858500_0_0_1"/>
<keyword evidence="2" id="KW-1185">Reference proteome</keyword>
<name>A0A0E0M5I1_ORYPU</name>
<reference evidence="1" key="1">
    <citation type="submission" date="2015-04" db="UniProtKB">
        <authorList>
            <consortium name="EnsemblPlants"/>
        </authorList>
    </citation>
    <scope>IDENTIFICATION</scope>
</reference>
<proteinExistence type="predicted"/>
<dbReference type="Proteomes" id="UP000026962">
    <property type="component" value="Chromosome 10"/>
</dbReference>
<protein>
    <submittedName>
        <fullName evidence="1">Uncharacterized protein</fullName>
    </submittedName>
</protein>
<evidence type="ECO:0000313" key="1">
    <source>
        <dbReference type="EnsemblPlants" id="OPUNC10G01980.1"/>
    </source>
</evidence>
<organism evidence="1">
    <name type="scientific">Oryza punctata</name>
    <name type="common">Red rice</name>
    <dbReference type="NCBI Taxonomy" id="4537"/>
    <lineage>
        <taxon>Eukaryota</taxon>
        <taxon>Viridiplantae</taxon>
        <taxon>Streptophyta</taxon>
        <taxon>Embryophyta</taxon>
        <taxon>Tracheophyta</taxon>
        <taxon>Spermatophyta</taxon>
        <taxon>Magnoliopsida</taxon>
        <taxon>Liliopsida</taxon>
        <taxon>Poales</taxon>
        <taxon>Poaceae</taxon>
        <taxon>BOP clade</taxon>
        <taxon>Oryzoideae</taxon>
        <taxon>Oryzeae</taxon>
        <taxon>Oryzinae</taxon>
        <taxon>Oryza</taxon>
    </lineage>
</organism>
<evidence type="ECO:0000313" key="2">
    <source>
        <dbReference type="Proteomes" id="UP000026962"/>
    </source>
</evidence>